<accession>A0A2J1DVU9</accession>
<dbReference type="Pfam" id="PF00011">
    <property type="entry name" value="HSP20"/>
    <property type="match status" value="1"/>
</dbReference>
<evidence type="ECO:0000256" key="2">
    <source>
        <dbReference type="RuleBase" id="RU003616"/>
    </source>
</evidence>
<dbReference type="AlphaFoldDB" id="A0A2J1DVU9"/>
<dbReference type="InterPro" id="IPR008978">
    <property type="entry name" value="HSP20-like_chaperone"/>
</dbReference>
<proteinExistence type="inferred from homology"/>
<evidence type="ECO:0000256" key="1">
    <source>
        <dbReference type="PROSITE-ProRule" id="PRU00285"/>
    </source>
</evidence>
<evidence type="ECO:0000313" key="4">
    <source>
        <dbReference type="EMBL" id="PKH46276.1"/>
    </source>
</evidence>
<dbReference type="CDD" id="cd06464">
    <property type="entry name" value="ACD_sHsps-like"/>
    <property type="match status" value="1"/>
</dbReference>
<dbReference type="SUPFAM" id="SSF49764">
    <property type="entry name" value="HSP20-like chaperones"/>
    <property type="match status" value="1"/>
</dbReference>
<evidence type="ECO:0000259" key="3">
    <source>
        <dbReference type="PROSITE" id="PS01031"/>
    </source>
</evidence>
<dbReference type="Gene3D" id="2.60.40.790">
    <property type="match status" value="1"/>
</dbReference>
<dbReference type="EMBL" id="PHFD01000229">
    <property type="protein sequence ID" value="PKH46276.1"/>
    <property type="molecule type" value="Genomic_DNA"/>
</dbReference>
<organism evidence="4 5">
    <name type="scientific">Dehalococcoides mccartyi</name>
    <dbReference type="NCBI Taxonomy" id="61435"/>
    <lineage>
        <taxon>Bacteria</taxon>
        <taxon>Bacillati</taxon>
        <taxon>Chloroflexota</taxon>
        <taxon>Dehalococcoidia</taxon>
        <taxon>Dehalococcoidales</taxon>
        <taxon>Dehalococcoidaceae</taxon>
        <taxon>Dehalococcoides</taxon>
    </lineage>
</organism>
<dbReference type="InterPro" id="IPR002068">
    <property type="entry name" value="A-crystallin/Hsp20_dom"/>
</dbReference>
<gene>
    <name evidence="4" type="ORF">CVH13_01171</name>
</gene>
<sequence>MTLERWQPGWSLRPWRPFREVLSPGLWNMLTNERDWLPATEMVELKDKYLIKAEMPGINEEDIEVSVSDNVLSIKGEKKCDCEISEES</sequence>
<evidence type="ECO:0000313" key="5">
    <source>
        <dbReference type="Proteomes" id="UP000233649"/>
    </source>
</evidence>
<comment type="caution">
    <text evidence="4">The sequence shown here is derived from an EMBL/GenBank/DDBJ whole genome shotgun (WGS) entry which is preliminary data.</text>
</comment>
<name>A0A2J1DVU9_9CHLR</name>
<protein>
    <submittedName>
        <fullName evidence="4">Molecular chaperone Hsp20</fullName>
    </submittedName>
</protein>
<feature type="domain" description="SHSP" evidence="3">
    <location>
        <begin position="31"/>
        <end position="88"/>
    </location>
</feature>
<dbReference type="PROSITE" id="PS01031">
    <property type="entry name" value="SHSP"/>
    <property type="match status" value="1"/>
</dbReference>
<reference evidence="4 5" key="1">
    <citation type="journal article" date="2017" name="FEMS Microbiol. Ecol.">
        <title>Reconstructed genomes of novel Dehalococcoides mccartyi strains from 1,2,3,4-tetrachlorodibenzo-p-dioxin-dechlorinating enrichment cultures reveal divergent reductive dehalogenase gene profiles.</title>
        <authorList>
            <person name="Dam H.T."/>
            <person name="Vollmers J."/>
            <person name="Kaster A.K."/>
            <person name="Haggblom M.M."/>
        </authorList>
    </citation>
    <scope>NUCLEOTIDE SEQUENCE [LARGE SCALE GENOMIC DNA]</scope>
    <source>
        <strain evidence="4 5">H1-3-2.001</strain>
    </source>
</reference>
<dbReference type="Proteomes" id="UP000233649">
    <property type="component" value="Unassembled WGS sequence"/>
</dbReference>
<comment type="similarity">
    <text evidence="1 2">Belongs to the small heat shock protein (HSP20) family.</text>
</comment>